<name>A0AA38FXY3_TAXCH</name>
<evidence type="ECO:0000313" key="7">
    <source>
        <dbReference type="EMBL" id="KAH9312295.1"/>
    </source>
</evidence>
<organism evidence="7 8">
    <name type="scientific">Taxus chinensis</name>
    <name type="common">Chinese yew</name>
    <name type="synonym">Taxus wallichiana var. chinensis</name>
    <dbReference type="NCBI Taxonomy" id="29808"/>
    <lineage>
        <taxon>Eukaryota</taxon>
        <taxon>Viridiplantae</taxon>
        <taxon>Streptophyta</taxon>
        <taxon>Embryophyta</taxon>
        <taxon>Tracheophyta</taxon>
        <taxon>Spermatophyta</taxon>
        <taxon>Pinopsida</taxon>
        <taxon>Pinidae</taxon>
        <taxon>Conifers II</taxon>
        <taxon>Cupressales</taxon>
        <taxon>Taxaceae</taxon>
        <taxon>Taxus</taxon>
    </lineage>
</organism>
<dbReference type="Pfam" id="PF03031">
    <property type="entry name" value="NIF"/>
    <property type="match status" value="4"/>
</dbReference>
<feature type="active site" description="4-aspartylphosphate intermediate" evidence="4">
    <location>
        <position position="606"/>
    </location>
</feature>
<dbReference type="FunFam" id="3.40.50.1000:FF:000093">
    <property type="entry name" value="NLI interacting factor-like phosphatase family protein"/>
    <property type="match status" value="1"/>
</dbReference>
<dbReference type="InterPro" id="IPR050365">
    <property type="entry name" value="TIM50"/>
</dbReference>
<reference evidence="7 8" key="1">
    <citation type="journal article" date="2021" name="Nat. Plants">
        <title>The Taxus genome provides insights into paclitaxel biosynthesis.</title>
        <authorList>
            <person name="Xiong X."/>
            <person name="Gou J."/>
            <person name="Liao Q."/>
            <person name="Li Y."/>
            <person name="Zhou Q."/>
            <person name="Bi G."/>
            <person name="Li C."/>
            <person name="Du R."/>
            <person name="Wang X."/>
            <person name="Sun T."/>
            <person name="Guo L."/>
            <person name="Liang H."/>
            <person name="Lu P."/>
            <person name="Wu Y."/>
            <person name="Zhang Z."/>
            <person name="Ro D.K."/>
            <person name="Shang Y."/>
            <person name="Huang S."/>
            <person name="Yan J."/>
        </authorList>
    </citation>
    <scope>NUCLEOTIDE SEQUENCE [LARGE SCALE GENOMIC DNA]</scope>
    <source>
        <strain evidence="7">Ta-2019</strain>
    </source>
</reference>
<dbReference type="InterPro" id="IPR023214">
    <property type="entry name" value="HAD_sf"/>
</dbReference>
<dbReference type="SFLD" id="SFLDS00003">
    <property type="entry name" value="Haloacid_Dehalogenase"/>
    <property type="match status" value="1"/>
</dbReference>
<evidence type="ECO:0000256" key="2">
    <source>
        <dbReference type="ARBA" id="ARBA00022801"/>
    </source>
</evidence>
<gene>
    <name evidence="7" type="ORF">KI387_027330</name>
</gene>
<dbReference type="OMA" id="KFANDMS"/>
<dbReference type="CDD" id="cd07521">
    <property type="entry name" value="HAD_FCP1-like"/>
    <property type="match status" value="4"/>
</dbReference>
<proteinExistence type="predicted"/>
<dbReference type="AlphaFoldDB" id="A0AA38FXY3"/>
<comment type="catalytic activity">
    <reaction evidence="3">
        <text>O-phospho-L-seryl-[protein] + H2O = L-seryl-[protein] + phosphate</text>
        <dbReference type="Rhea" id="RHEA:20629"/>
        <dbReference type="Rhea" id="RHEA-COMP:9863"/>
        <dbReference type="Rhea" id="RHEA-COMP:11604"/>
        <dbReference type="ChEBI" id="CHEBI:15377"/>
        <dbReference type="ChEBI" id="CHEBI:29999"/>
        <dbReference type="ChEBI" id="CHEBI:43474"/>
        <dbReference type="ChEBI" id="CHEBI:83421"/>
        <dbReference type="EC" id="3.1.3.16"/>
    </reaction>
</comment>
<evidence type="ECO:0000256" key="3">
    <source>
        <dbReference type="ARBA" id="ARBA00047761"/>
    </source>
</evidence>
<accession>A0AA38FXY3</accession>
<dbReference type="SUPFAM" id="SSF56784">
    <property type="entry name" value="HAD-like"/>
    <property type="match status" value="4"/>
</dbReference>
<dbReference type="NCBIfam" id="TIGR02251">
    <property type="entry name" value="HIF-SF_euk"/>
    <property type="match status" value="1"/>
</dbReference>
<keyword evidence="8" id="KW-1185">Reference proteome</keyword>
<evidence type="ECO:0000256" key="4">
    <source>
        <dbReference type="PIRSR" id="PIRSR640078-1"/>
    </source>
</evidence>
<dbReference type="InterPro" id="IPR036412">
    <property type="entry name" value="HAD-like_sf"/>
</dbReference>
<dbReference type="PROSITE" id="PS50969">
    <property type="entry name" value="FCP1"/>
    <property type="match status" value="4"/>
</dbReference>
<dbReference type="Gene3D" id="3.40.50.1000">
    <property type="entry name" value="HAD superfamily/HAD-like"/>
    <property type="match status" value="4"/>
</dbReference>
<feature type="site" description="Transition state stabilizer" evidence="5">
    <location>
        <position position="705"/>
    </location>
</feature>
<comment type="caution">
    <text evidence="7">The sequence shown here is derived from an EMBL/GenBank/DDBJ whole genome shotgun (WGS) entry which is preliminary data.</text>
</comment>
<feature type="active site" description="Proton donor" evidence="4">
    <location>
        <position position="608"/>
    </location>
</feature>
<dbReference type="EC" id="3.1.3.16" evidence="1"/>
<feature type="domain" description="FCP1 homology" evidence="6">
    <location>
        <begin position="596"/>
        <end position="758"/>
    </location>
</feature>
<evidence type="ECO:0000259" key="6">
    <source>
        <dbReference type="PROSITE" id="PS50969"/>
    </source>
</evidence>
<feature type="domain" description="FCP1 homology" evidence="6">
    <location>
        <begin position="397"/>
        <end position="559"/>
    </location>
</feature>
<feature type="domain" description="FCP1 homology" evidence="6">
    <location>
        <begin position="202"/>
        <end position="363"/>
    </location>
</feature>
<sequence>MDGEKKLPAMDLQKSKNTLVLDLRETLVVISRNPLPHTDLTVEFKFQGHLEKFHVTKRPGVDQLLQQLSAIYEIVVFTEEGKSFTDALLKHLDPTETIIPMTHRLYFESCEVKHPVPIYIKDLAILGRDLSRVIFVDDKPYHSYQCENAFPLGAFKGDKNDRNLFQLIDFCKSFAASSSLYVREAIACYPLSVCDNFLLPAVSEKKLTLVLELYGALVDICPEPKNGSFRVEYGFEGKMRTCFVSKRPGLDKLLDELRGFYEIVVFTRAERANASALLDKLDPAQKIIPLSHRIFRNSCTELRGNLVKDLCKLGRDLGRVIYVDVWPCESLQPENLRSVGRFSRHMKDRDRALFDLMDFCKSVAESEPCDVRTHLAADIDNNDRKRDKNVPMLPPMENHKERTLVLSLSGTFIQSSPMPLPGYDFTVDFESLGERHTCYVLKRPGLELLLSKLPVLGYEIVVFSSAEKEFVDCVLQKLDPQQKTIAMTHRFSRKDCTELQNSVIIKDLSKLGRDLSKVIFVDDRPYYSYQSENAFPVCEFKGDMNDRALFDLIAFCKRVAKYKSSDVREDILCYALMSSSINAERSMLPPMRKTDIKMNKKTLVLDLDETLVHSTDKLPKNKKYDFAVEIIEYTNTKCTYYILKRPWVDLMLNELKRLYEIVVFTAADREYADAILDKLDPSGSIFRHRLYRDSCTELPGPRHVKDLSELGRNLSKVIFVDDNYLRHHQQENAFPVLKFANDMSDRELLGLVEFCKRVANSKSDVRSDLLSYALSQQHGYAGWN</sequence>
<dbReference type="SMART" id="SM00577">
    <property type="entry name" value="CPDc"/>
    <property type="match status" value="4"/>
</dbReference>
<dbReference type="EMBL" id="JAHRHJ020000006">
    <property type="protein sequence ID" value="KAH9312295.1"/>
    <property type="molecule type" value="Genomic_DNA"/>
</dbReference>
<dbReference type="PANTHER" id="PTHR12210">
    <property type="entry name" value="DULLARD PROTEIN PHOSPHATASE"/>
    <property type="match status" value="1"/>
</dbReference>
<keyword evidence="2" id="KW-0378">Hydrolase</keyword>
<dbReference type="InterPro" id="IPR004274">
    <property type="entry name" value="FCP1_dom"/>
</dbReference>
<dbReference type="InterPro" id="IPR040078">
    <property type="entry name" value="RNA_Pol_CTD_Phosphatase"/>
</dbReference>
<evidence type="ECO:0000256" key="1">
    <source>
        <dbReference type="ARBA" id="ARBA00013081"/>
    </source>
</evidence>
<feature type="site" description="Transition state stabilizer" evidence="5">
    <location>
        <position position="665"/>
    </location>
</feature>
<feature type="domain" description="FCP1 homology" evidence="6">
    <location>
        <begin position="12"/>
        <end position="174"/>
    </location>
</feature>
<dbReference type="GO" id="GO:0008420">
    <property type="term" value="F:RNA polymerase II CTD heptapeptide repeat phosphatase activity"/>
    <property type="evidence" value="ECO:0007669"/>
    <property type="project" value="InterPro"/>
</dbReference>
<protein>
    <recommendedName>
        <fullName evidence="1">protein-serine/threonine phosphatase</fullName>
        <ecNumber evidence="1">3.1.3.16</ecNumber>
    </recommendedName>
</protein>
<dbReference type="InterPro" id="IPR011948">
    <property type="entry name" value="Dullard_phosphatase"/>
</dbReference>
<evidence type="ECO:0000313" key="8">
    <source>
        <dbReference type="Proteomes" id="UP000824469"/>
    </source>
</evidence>
<evidence type="ECO:0000256" key="5">
    <source>
        <dbReference type="PIRSR" id="PIRSR640078-3"/>
    </source>
</evidence>
<dbReference type="SFLD" id="SFLDG01124">
    <property type="entry name" value="C0.1:_RNA_Pol_CTD_Phosphatase"/>
    <property type="match status" value="1"/>
</dbReference>
<dbReference type="Proteomes" id="UP000824469">
    <property type="component" value="Unassembled WGS sequence"/>
</dbReference>